<name>A0A9J6EZH1_RHIMP</name>
<dbReference type="AlphaFoldDB" id="A0A9J6EZH1"/>
<protein>
    <submittedName>
        <fullName evidence="1">Uncharacterized protein</fullName>
    </submittedName>
</protein>
<gene>
    <name evidence="1" type="ORF">HPB51_007450</name>
</gene>
<sequence>MVKVMRLKWSKIVVKRPPDIPHNFPGTHISVTRGASRICWAVVVVTSIMRRAHSLELAREIAFVDSTASCDITRYTIAVVLTATKAGVVPLAVLIRKEQSTDGYLAAFKLLKEAHSLCFGG</sequence>
<organism evidence="1 2">
    <name type="scientific">Rhipicephalus microplus</name>
    <name type="common">Cattle tick</name>
    <name type="synonym">Boophilus microplus</name>
    <dbReference type="NCBI Taxonomy" id="6941"/>
    <lineage>
        <taxon>Eukaryota</taxon>
        <taxon>Metazoa</taxon>
        <taxon>Ecdysozoa</taxon>
        <taxon>Arthropoda</taxon>
        <taxon>Chelicerata</taxon>
        <taxon>Arachnida</taxon>
        <taxon>Acari</taxon>
        <taxon>Parasitiformes</taxon>
        <taxon>Ixodida</taxon>
        <taxon>Ixodoidea</taxon>
        <taxon>Ixodidae</taxon>
        <taxon>Rhipicephalinae</taxon>
        <taxon>Rhipicephalus</taxon>
        <taxon>Boophilus</taxon>
    </lineage>
</organism>
<keyword evidence="2" id="KW-1185">Reference proteome</keyword>
<dbReference type="VEuPathDB" id="VectorBase:LOC119184010"/>
<dbReference type="PANTHER" id="PTHR35385">
    <property type="entry name" value="PROTEIN B, PUTATIVE-RELATED-RELATED"/>
    <property type="match status" value="1"/>
</dbReference>
<dbReference type="Proteomes" id="UP000821866">
    <property type="component" value="Chromosome 1"/>
</dbReference>
<reference evidence="1" key="2">
    <citation type="submission" date="2021-09" db="EMBL/GenBank/DDBJ databases">
        <authorList>
            <person name="Jia N."/>
            <person name="Wang J."/>
            <person name="Shi W."/>
            <person name="Du L."/>
            <person name="Sun Y."/>
            <person name="Zhan W."/>
            <person name="Jiang J."/>
            <person name="Wang Q."/>
            <person name="Zhang B."/>
            <person name="Ji P."/>
            <person name="Sakyi L.B."/>
            <person name="Cui X."/>
            <person name="Yuan T."/>
            <person name="Jiang B."/>
            <person name="Yang W."/>
            <person name="Lam T.T.-Y."/>
            <person name="Chang Q."/>
            <person name="Ding S."/>
            <person name="Wang X."/>
            <person name="Zhu J."/>
            <person name="Ruan X."/>
            <person name="Zhao L."/>
            <person name="Wei J."/>
            <person name="Que T."/>
            <person name="Du C."/>
            <person name="Cheng J."/>
            <person name="Dai P."/>
            <person name="Han X."/>
            <person name="Huang E."/>
            <person name="Gao Y."/>
            <person name="Liu J."/>
            <person name="Shao H."/>
            <person name="Ye R."/>
            <person name="Li L."/>
            <person name="Wei W."/>
            <person name="Wang X."/>
            <person name="Wang C."/>
            <person name="Huo Q."/>
            <person name="Li W."/>
            <person name="Guo W."/>
            <person name="Chen H."/>
            <person name="Chen S."/>
            <person name="Zhou L."/>
            <person name="Zhou L."/>
            <person name="Ni X."/>
            <person name="Tian J."/>
            <person name="Zhou Y."/>
            <person name="Sheng Y."/>
            <person name="Liu T."/>
            <person name="Pan Y."/>
            <person name="Xia L."/>
            <person name="Li J."/>
            <person name="Zhao F."/>
            <person name="Cao W."/>
        </authorList>
    </citation>
    <scope>NUCLEOTIDE SEQUENCE</scope>
    <source>
        <strain evidence="1">Rmic-2018</strain>
        <tissue evidence="1">Larvae</tissue>
    </source>
</reference>
<accession>A0A9J6EZH1</accession>
<evidence type="ECO:0000313" key="1">
    <source>
        <dbReference type="EMBL" id="KAH8039548.1"/>
    </source>
</evidence>
<comment type="caution">
    <text evidence="1">The sequence shown here is derived from an EMBL/GenBank/DDBJ whole genome shotgun (WGS) entry which is preliminary data.</text>
</comment>
<evidence type="ECO:0000313" key="2">
    <source>
        <dbReference type="Proteomes" id="UP000821866"/>
    </source>
</evidence>
<dbReference type="EMBL" id="JABSTU010000001">
    <property type="protein sequence ID" value="KAH8039548.1"/>
    <property type="molecule type" value="Genomic_DNA"/>
</dbReference>
<reference evidence="1" key="1">
    <citation type="journal article" date="2020" name="Cell">
        <title>Large-Scale Comparative Analyses of Tick Genomes Elucidate Their Genetic Diversity and Vector Capacities.</title>
        <authorList>
            <consortium name="Tick Genome and Microbiome Consortium (TIGMIC)"/>
            <person name="Jia N."/>
            <person name="Wang J."/>
            <person name="Shi W."/>
            <person name="Du L."/>
            <person name="Sun Y."/>
            <person name="Zhan W."/>
            <person name="Jiang J.F."/>
            <person name="Wang Q."/>
            <person name="Zhang B."/>
            <person name="Ji P."/>
            <person name="Bell-Sakyi L."/>
            <person name="Cui X.M."/>
            <person name="Yuan T.T."/>
            <person name="Jiang B.G."/>
            <person name="Yang W.F."/>
            <person name="Lam T.T."/>
            <person name="Chang Q.C."/>
            <person name="Ding S.J."/>
            <person name="Wang X.J."/>
            <person name="Zhu J.G."/>
            <person name="Ruan X.D."/>
            <person name="Zhao L."/>
            <person name="Wei J.T."/>
            <person name="Ye R.Z."/>
            <person name="Que T.C."/>
            <person name="Du C.H."/>
            <person name="Zhou Y.H."/>
            <person name="Cheng J.X."/>
            <person name="Dai P.F."/>
            <person name="Guo W.B."/>
            <person name="Han X.H."/>
            <person name="Huang E.J."/>
            <person name="Li L.F."/>
            <person name="Wei W."/>
            <person name="Gao Y.C."/>
            <person name="Liu J.Z."/>
            <person name="Shao H.Z."/>
            <person name="Wang X."/>
            <person name="Wang C.C."/>
            <person name="Yang T.C."/>
            <person name="Huo Q.B."/>
            <person name="Li W."/>
            <person name="Chen H.Y."/>
            <person name="Chen S.E."/>
            <person name="Zhou L.G."/>
            <person name="Ni X.B."/>
            <person name="Tian J.H."/>
            <person name="Sheng Y."/>
            <person name="Liu T."/>
            <person name="Pan Y.S."/>
            <person name="Xia L.Y."/>
            <person name="Li J."/>
            <person name="Zhao F."/>
            <person name="Cao W.C."/>
        </authorList>
    </citation>
    <scope>NUCLEOTIDE SEQUENCE</scope>
    <source>
        <strain evidence="1">Rmic-2018</strain>
    </source>
</reference>
<proteinExistence type="predicted"/>
<dbReference type="PANTHER" id="PTHR35385:SF2">
    <property type="entry name" value="PROTEIN B, PUTATIVE-RELATED"/>
    <property type="match status" value="1"/>
</dbReference>